<evidence type="ECO:0000256" key="4">
    <source>
        <dbReference type="ARBA" id="ARBA00023180"/>
    </source>
</evidence>
<keyword evidence="2" id="KW-0336">GPI-anchor</keyword>
<dbReference type="GO" id="GO:0098552">
    <property type="term" value="C:side of membrane"/>
    <property type="evidence" value="ECO:0007669"/>
    <property type="project" value="UniProtKB-KW"/>
</dbReference>
<comment type="caution">
    <text evidence="8">The sequence shown here is derived from an EMBL/GenBank/DDBJ whole genome shotgun (WGS) entry which is preliminary data.</text>
</comment>
<dbReference type="PANTHER" id="PTHR33562:SF2">
    <property type="entry name" value="PROTEIN QUIVER"/>
    <property type="match status" value="1"/>
</dbReference>
<dbReference type="OrthoDB" id="6420171at2759"/>
<accession>A0A226CYR9</accession>
<evidence type="ECO:0000256" key="7">
    <source>
        <dbReference type="SAM" id="SignalP"/>
    </source>
</evidence>
<keyword evidence="3 7" id="KW-0732">Signal</keyword>
<proteinExistence type="predicted"/>
<evidence type="ECO:0000256" key="1">
    <source>
        <dbReference type="ARBA" id="ARBA00004589"/>
    </source>
</evidence>
<protein>
    <submittedName>
        <fullName evidence="8">Uncharacterized protein</fullName>
    </submittedName>
</protein>
<keyword evidence="6" id="KW-1133">Transmembrane helix</keyword>
<keyword evidence="5" id="KW-0449">Lipoprotein</keyword>
<dbReference type="InterPro" id="IPR050975">
    <property type="entry name" value="Sleep_regulator"/>
</dbReference>
<dbReference type="Pfam" id="PF17064">
    <property type="entry name" value="QVR"/>
    <property type="match status" value="1"/>
</dbReference>
<evidence type="ECO:0000256" key="5">
    <source>
        <dbReference type="ARBA" id="ARBA00023288"/>
    </source>
</evidence>
<dbReference type="GO" id="GO:0032222">
    <property type="term" value="P:regulation of synaptic transmission, cholinergic"/>
    <property type="evidence" value="ECO:0007669"/>
    <property type="project" value="InterPro"/>
</dbReference>
<organism evidence="8 9">
    <name type="scientific">Folsomia candida</name>
    <name type="common">Springtail</name>
    <dbReference type="NCBI Taxonomy" id="158441"/>
    <lineage>
        <taxon>Eukaryota</taxon>
        <taxon>Metazoa</taxon>
        <taxon>Ecdysozoa</taxon>
        <taxon>Arthropoda</taxon>
        <taxon>Hexapoda</taxon>
        <taxon>Collembola</taxon>
        <taxon>Entomobryomorpha</taxon>
        <taxon>Isotomoidea</taxon>
        <taxon>Isotomidae</taxon>
        <taxon>Proisotominae</taxon>
        <taxon>Folsomia</taxon>
    </lineage>
</organism>
<evidence type="ECO:0000313" key="8">
    <source>
        <dbReference type="EMBL" id="OXA38129.1"/>
    </source>
</evidence>
<keyword evidence="9" id="KW-1185">Reference proteome</keyword>
<dbReference type="GO" id="GO:0030431">
    <property type="term" value="P:sleep"/>
    <property type="evidence" value="ECO:0007669"/>
    <property type="project" value="InterPro"/>
</dbReference>
<keyword evidence="4" id="KW-0325">Glycoprotein</keyword>
<dbReference type="AlphaFoldDB" id="A0A226CYR9"/>
<evidence type="ECO:0000313" key="9">
    <source>
        <dbReference type="Proteomes" id="UP000198287"/>
    </source>
</evidence>
<evidence type="ECO:0000256" key="2">
    <source>
        <dbReference type="ARBA" id="ARBA00022622"/>
    </source>
</evidence>
<feature type="chain" id="PRO_5012488720" evidence="7">
    <location>
        <begin position="30"/>
        <end position="144"/>
    </location>
</feature>
<sequence length="144" mass="16101">MWGFKTCSHLLSGGPLLLLLLNCLVEVSGIRCYECSSSWNDDCTMSPPPSRYLKLCSVPLCSKFYAEENGIIRVERYCGGSDFSNGCRDASFPDRSPGTRYRAMSCRCNDQDGCNAALNLNASFSLLIIISTTVLNLWWFQTQR</sequence>
<name>A0A226CYR9_FOLCA</name>
<feature type="signal peptide" evidence="7">
    <location>
        <begin position="1"/>
        <end position="29"/>
    </location>
</feature>
<reference evidence="8 9" key="1">
    <citation type="submission" date="2015-12" db="EMBL/GenBank/DDBJ databases">
        <title>The genome of Folsomia candida.</title>
        <authorList>
            <person name="Faddeeva A."/>
            <person name="Derks M.F."/>
            <person name="Anvar Y."/>
            <person name="Smit S."/>
            <person name="Van Straalen N."/>
            <person name="Roelofs D."/>
        </authorList>
    </citation>
    <scope>NUCLEOTIDE SEQUENCE [LARGE SCALE GENOMIC DNA]</scope>
    <source>
        <strain evidence="8 9">VU population</strain>
        <tissue evidence="8">Whole body</tissue>
    </source>
</reference>
<evidence type="ECO:0000256" key="6">
    <source>
        <dbReference type="SAM" id="Phobius"/>
    </source>
</evidence>
<gene>
    <name evidence="8" type="ORF">Fcan01_27129</name>
</gene>
<dbReference type="InterPro" id="IPR031424">
    <property type="entry name" value="QVR-like"/>
</dbReference>
<dbReference type="EMBL" id="LNIX01000048">
    <property type="protein sequence ID" value="OXA38129.1"/>
    <property type="molecule type" value="Genomic_DNA"/>
</dbReference>
<keyword evidence="6" id="KW-0812">Transmembrane</keyword>
<evidence type="ECO:0000256" key="3">
    <source>
        <dbReference type="ARBA" id="ARBA00022729"/>
    </source>
</evidence>
<dbReference type="PANTHER" id="PTHR33562">
    <property type="entry name" value="ATILLA, ISOFORM B-RELATED-RELATED"/>
    <property type="match status" value="1"/>
</dbReference>
<keyword evidence="6" id="KW-0472">Membrane</keyword>
<comment type="subcellular location">
    <subcellularLocation>
        <location evidence="1">Membrane</location>
        <topology evidence="1">Lipid-anchor</topology>
        <topology evidence="1">GPI-anchor</topology>
    </subcellularLocation>
</comment>
<feature type="transmembrane region" description="Helical" evidence="6">
    <location>
        <begin position="116"/>
        <end position="140"/>
    </location>
</feature>
<dbReference type="Proteomes" id="UP000198287">
    <property type="component" value="Unassembled WGS sequence"/>
</dbReference>